<dbReference type="InterPro" id="IPR009593">
    <property type="entry name" value="DUF1203"/>
</dbReference>
<dbReference type="EMBL" id="JABEXW010000840">
    <property type="protein sequence ID" value="KAF4953668.1"/>
    <property type="molecule type" value="Genomic_DNA"/>
</dbReference>
<sequence length="161" mass="17634">MSTEPLLQLRTGPQPAQLKYVPLPAPLPDLSDSPITMTASEGMGAPCRRCLLDASPGEQLHLIGYDPFPVDSVTPYRGTYAIFVHVHDCTPFTGATLPDKQLKRLQAVRAFDENHMLMASEIVNEGEFEKVVGEMLADEKASYVNVYNAKPGCFAVQVKRG</sequence>
<reference evidence="1" key="2">
    <citation type="submission" date="2020-05" db="EMBL/GenBank/DDBJ databases">
        <authorList>
            <person name="Kim H.-S."/>
            <person name="Proctor R.H."/>
            <person name="Brown D.W."/>
        </authorList>
    </citation>
    <scope>NUCLEOTIDE SEQUENCE</scope>
    <source>
        <strain evidence="1">NRRL 20472</strain>
    </source>
</reference>
<reference evidence="1" key="1">
    <citation type="journal article" date="2020" name="BMC Genomics">
        <title>Correction to: Identification and distribution of gene clusters required for synthesis of sphingolipid metabolism inhibitors in diverse species of the filamentous fungus Fusarium.</title>
        <authorList>
            <person name="Kim H.S."/>
            <person name="Lohmar J.M."/>
            <person name="Busman M."/>
            <person name="Brown D.W."/>
            <person name="Naumann T.A."/>
            <person name="Divon H.H."/>
            <person name="Lysoe E."/>
            <person name="Uhlig S."/>
            <person name="Proctor R.H."/>
        </authorList>
    </citation>
    <scope>NUCLEOTIDE SEQUENCE</scope>
    <source>
        <strain evidence="1">NRRL 20472</strain>
    </source>
</reference>
<comment type="caution">
    <text evidence="1">The sequence shown here is derived from an EMBL/GenBank/DDBJ whole genome shotgun (WGS) entry which is preliminary data.</text>
</comment>
<dbReference type="OrthoDB" id="4167009at2759"/>
<organism evidence="1 2">
    <name type="scientific">Fusarium sarcochroum</name>
    <dbReference type="NCBI Taxonomy" id="1208366"/>
    <lineage>
        <taxon>Eukaryota</taxon>
        <taxon>Fungi</taxon>
        <taxon>Dikarya</taxon>
        <taxon>Ascomycota</taxon>
        <taxon>Pezizomycotina</taxon>
        <taxon>Sordariomycetes</taxon>
        <taxon>Hypocreomycetidae</taxon>
        <taxon>Hypocreales</taxon>
        <taxon>Nectriaceae</taxon>
        <taxon>Fusarium</taxon>
        <taxon>Fusarium lateritium species complex</taxon>
    </lineage>
</organism>
<dbReference type="Pfam" id="PF06718">
    <property type="entry name" value="DUF1203"/>
    <property type="match status" value="1"/>
</dbReference>
<protein>
    <recommendedName>
        <fullName evidence="3">DUF1203 domain-containing protein</fullName>
    </recommendedName>
</protein>
<dbReference type="AlphaFoldDB" id="A0A8H4T975"/>
<evidence type="ECO:0000313" key="1">
    <source>
        <dbReference type="EMBL" id="KAF4953668.1"/>
    </source>
</evidence>
<evidence type="ECO:0000313" key="2">
    <source>
        <dbReference type="Proteomes" id="UP000622797"/>
    </source>
</evidence>
<name>A0A8H4T975_9HYPO</name>
<accession>A0A8H4T975</accession>
<keyword evidence="2" id="KW-1185">Reference proteome</keyword>
<evidence type="ECO:0008006" key="3">
    <source>
        <dbReference type="Google" id="ProtNLM"/>
    </source>
</evidence>
<dbReference type="Proteomes" id="UP000622797">
    <property type="component" value="Unassembled WGS sequence"/>
</dbReference>
<gene>
    <name evidence="1" type="ORF">FSARC_12353</name>
</gene>
<proteinExistence type="predicted"/>